<proteinExistence type="predicted"/>
<dbReference type="InterPro" id="IPR027417">
    <property type="entry name" value="P-loop_NTPase"/>
</dbReference>
<dbReference type="SUPFAM" id="SSF48452">
    <property type="entry name" value="TPR-like"/>
    <property type="match status" value="2"/>
</dbReference>
<organism evidence="2 3">
    <name type="scientific">Nocardiopsis flavescens</name>
    <dbReference type="NCBI Taxonomy" id="758803"/>
    <lineage>
        <taxon>Bacteria</taxon>
        <taxon>Bacillati</taxon>
        <taxon>Actinomycetota</taxon>
        <taxon>Actinomycetes</taxon>
        <taxon>Streptosporangiales</taxon>
        <taxon>Nocardiopsidaceae</taxon>
        <taxon>Nocardiopsis</taxon>
    </lineage>
</organism>
<dbReference type="InterPro" id="IPR011990">
    <property type="entry name" value="TPR-like_helical_dom_sf"/>
</dbReference>
<accession>A0A1M6M137</accession>
<dbReference type="Pfam" id="PF13374">
    <property type="entry name" value="TPR_10"/>
    <property type="match status" value="2"/>
</dbReference>
<dbReference type="STRING" id="758803.SAMN05421803_109138"/>
<dbReference type="Gene3D" id="3.40.50.300">
    <property type="entry name" value="P-loop containing nucleotide triphosphate hydrolases"/>
    <property type="match status" value="1"/>
</dbReference>
<dbReference type="Gene3D" id="1.25.40.10">
    <property type="entry name" value="Tetratricopeptide repeat domain"/>
    <property type="match status" value="2"/>
</dbReference>
<feature type="region of interest" description="Disordered" evidence="1">
    <location>
        <begin position="1"/>
        <end position="28"/>
    </location>
</feature>
<dbReference type="InterPro" id="IPR053137">
    <property type="entry name" value="NLR-like"/>
</dbReference>
<keyword evidence="3" id="KW-1185">Reference proteome</keyword>
<name>A0A1M6M137_9ACTN</name>
<evidence type="ECO:0000256" key="1">
    <source>
        <dbReference type="SAM" id="MobiDB-lite"/>
    </source>
</evidence>
<evidence type="ECO:0000313" key="3">
    <source>
        <dbReference type="Proteomes" id="UP000184452"/>
    </source>
</evidence>
<protein>
    <submittedName>
        <fullName evidence="2">Tetratricopeptide repeat-containing protein</fullName>
    </submittedName>
</protein>
<dbReference type="Proteomes" id="UP000184452">
    <property type="component" value="Unassembled WGS sequence"/>
</dbReference>
<reference evidence="2 3" key="1">
    <citation type="submission" date="2016-11" db="EMBL/GenBank/DDBJ databases">
        <authorList>
            <person name="Jaros S."/>
            <person name="Januszkiewicz K."/>
            <person name="Wedrychowicz H."/>
        </authorList>
    </citation>
    <scope>NUCLEOTIDE SEQUENCE [LARGE SCALE GENOMIC DNA]</scope>
    <source>
        <strain evidence="2 3">CGMCC 4.5723</strain>
    </source>
</reference>
<dbReference type="NCBIfam" id="NF040586">
    <property type="entry name" value="FxSxx_TPR"/>
    <property type="match status" value="1"/>
</dbReference>
<sequence length="844" mass="93052">MTSGTGPAGGRRRPDHPPVMGGVPPADPDFTGREAILEQIHEALQRSEGARYLIGGGSGVGKSLVASQYAHRYADHYDLIWWVPAATDTDVNGSYLRLAEQIGLTVSHDHIARTVQGVRRALARDPAIGSWLLVFDGATDLETLSADHMPRGGGRILITGQDRRRPPRGVPGRLFDGRIVPRLDTAESLSLLRRLCPERLEPIGTGERLAEHLEHLPLALTQVGAFLRESPLGTEEFLDRFQERFTDKVTRMGTDDEHTAPLAAAWEIQAEELLAGDATSRAVVELVRLCAFLAPLPLSRSFFSRSRDPQAPPDQAGLFGDGAHLDRVLEFMGRRRLASVRPGTFHLHELFQEVIRDSMPLVEKVRYRDLARRLLARNDPGDPTDPANRHGYLLMHAHVKASQAWSARDPRVRALVLDVIDFLTESGEYPKAIGVADQAVNAWGDDPVRLLHARLQRNMIRRVHSEYATALAEAREIHSGEAARGGPDSDEALEALRAVAIALSGLARFDEAERLFRQILDHRRARSPGDEHTLEAAQNYAQVLLEQGRFSQALEVSERNLRERAALLGRDSVSTLRTDLHLGLTLVFLGRWEEARDRLEDCMARFAAQAASETPHALQGLLVLAAVYRGLGDTGAALEHSTRALALYRRRYPPTVRQTLYGRVVHMVTLARAGRGDEAASEARLLLPPTDERFPADHPFPAWARVGAGIALRSQGAFAAAAELDRAALERLRSLYGAGSFNTLAAALNLATDLYGLERHEEARALDALTEADCRAILGEEHPILLTARRNHLVSRQALGEDVKEEWTELFRVLVSRFGPAHPSVASMTSYTRQDCDVPPVVAV</sequence>
<dbReference type="EMBL" id="FQZK01000009">
    <property type="protein sequence ID" value="SHJ77106.1"/>
    <property type="molecule type" value="Genomic_DNA"/>
</dbReference>
<dbReference type="PANTHER" id="PTHR46082">
    <property type="entry name" value="ATP/GTP-BINDING PROTEIN-RELATED"/>
    <property type="match status" value="1"/>
</dbReference>
<gene>
    <name evidence="2" type="ORF">SAMN05421803_109138</name>
</gene>
<dbReference type="PANTHER" id="PTHR46082:SF6">
    <property type="entry name" value="AAA+ ATPASE DOMAIN-CONTAINING PROTEIN-RELATED"/>
    <property type="match status" value="1"/>
</dbReference>
<dbReference type="OrthoDB" id="580767at2"/>
<dbReference type="RefSeq" id="WP_073380200.1">
    <property type="nucleotide sequence ID" value="NZ_FQZK01000009.1"/>
</dbReference>
<dbReference type="SUPFAM" id="SSF52540">
    <property type="entry name" value="P-loop containing nucleoside triphosphate hydrolases"/>
    <property type="match status" value="1"/>
</dbReference>
<dbReference type="AlphaFoldDB" id="A0A1M6M137"/>
<dbReference type="Pfam" id="PF13424">
    <property type="entry name" value="TPR_12"/>
    <property type="match status" value="1"/>
</dbReference>
<evidence type="ECO:0000313" key="2">
    <source>
        <dbReference type="EMBL" id="SHJ77106.1"/>
    </source>
</evidence>